<evidence type="ECO:0000256" key="1">
    <source>
        <dbReference type="ARBA" id="ARBA00004651"/>
    </source>
</evidence>
<evidence type="ECO:0000259" key="8">
    <source>
        <dbReference type="Pfam" id="PF04290"/>
    </source>
</evidence>
<feature type="transmembrane region" description="Helical" evidence="7">
    <location>
        <begin position="89"/>
        <end position="110"/>
    </location>
</feature>
<keyword evidence="5 7" id="KW-1133">Transmembrane helix</keyword>
<dbReference type="EMBL" id="CP021112">
    <property type="protein sequence ID" value="ARP97842.1"/>
    <property type="molecule type" value="Genomic_DNA"/>
</dbReference>
<comment type="function">
    <text evidence="7">Part of the tripartite ATP-independent periplasmic (TRAP) transport system.</text>
</comment>
<keyword evidence="6 7" id="KW-0472">Membrane</keyword>
<sequence length="183" mass="19912">MIAGLTDRMARLGAIIAATGLLALTVLAIVTLLDIAGREMFSTPINGFSDIADLIVVFAAASCLPISLIERHHVSVRFLGRMNWRLREILDLLGHVFTLGVFILMAWQVAVYAGEVYQSSQTTWLIRIPIWPLWFATSAIIAFCVPAQAMIVIAQAQRAFSPVALADQYGEVSDAKPGTEPLS</sequence>
<proteinExistence type="inferred from homology"/>
<evidence type="ECO:0000256" key="4">
    <source>
        <dbReference type="ARBA" id="ARBA00022692"/>
    </source>
</evidence>
<dbReference type="RefSeq" id="WP_086086163.1">
    <property type="nucleotide sequence ID" value="NZ_CP021112.1"/>
</dbReference>
<comment type="similarity">
    <text evidence="7">Belongs to the TRAP transporter small permease family.</text>
</comment>
<dbReference type="InterPro" id="IPR055348">
    <property type="entry name" value="DctQ"/>
</dbReference>
<accession>A0A1W6ZKJ8</accession>
<comment type="subunit">
    <text evidence="7">The complex comprises the extracytoplasmic solute receptor protein and the two transmembrane proteins.</text>
</comment>
<dbReference type="GO" id="GO:0022857">
    <property type="term" value="F:transmembrane transporter activity"/>
    <property type="evidence" value="ECO:0007669"/>
    <property type="project" value="UniProtKB-UniRule"/>
</dbReference>
<keyword evidence="10" id="KW-1185">Reference proteome</keyword>
<keyword evidence="4 7" id="KW-0812">Transmembrane</keyword>
<dbReference type="Proteomes" id="UP000194137">
    <property type="component" value="Chromosome"/>
</dbReference>
<protein>
    <recommendedName>
        <fullName evidence="7">TRAP transporter small permease protein</fullName>
    </recommendedName>
</protein>
<dbReference type="AlphaFoldDB" id="A0A1W6ZKJ8"/>
<organism evidence="9 10">
    <name type="scientific">Pseudorhodoplanes sinuspersici</name>
    <dbReference type="NCBI Taxonomy" id="1235591"/>
    <lineage>
        <taxon>Bacteria</taxon>
        <taxon>Pseudomonadati</taxon>
        <taxon>Pseudomonadota</taxon>
        <taxon>Alphaproteobacteria</taxon>
        <taxon>Hyphomicrobiales</taxon>
        <taxon>Pseudorhodoplanes</taxon>
    </lineage>
</organism>
<reference evidence="9 10" key="1">
    <citation type="submission" date="2017-05" db="EMBL/GenBank/DDBJ databases">
        <title>Full genome sequence of Pseudorhodoplanes sinuspersici.</title>
        <authorList>
            <person name="Dastgheib S.M.M."/>
            <person name="Shavandi M."/>
            <person name="Tirandaz H."/>
        </authorList>
    </citation>
    <scope>NUCLEOTIDE SEQUENCE [LARGE SCALE GENOMIC DNA]</scope>
    <source>
        <strain evidence="9 10">RIPI110</strain>
    </source>
</reference>
<feature type="transmembrane region" description="Helical" evidence="7">
    <location>
        <begin position="12"/>
        <end position="31"/>
    </location>
</feature>
<comment type="subcellular location">
    <subcellularLocation>
        <location evidence="7">Cell inner membrane</location>
        <topology evidence="7">Multi-pass membrane protein</topology>
    </subcellularLocation>
    <subcellularLocation>
        <location evidence="1">Cell membrane</location>
        <topology evidence="1">Multi-pass membrane protein</topology>
    </subcellularLocation>
</comment>
<evidence type="ECO:0000313" key="9">
    <source>
        <dbReference type="EMBL" id="ARP97842.1"/>
    </source>
</evidence>
<feature type="transmembrane region" description="Helical" evidence="7">
    <location>
        <begin position="51"/>
        <end position="69"/>
    </location>
</feature>
<dbReference type="KEGG" id="psin:CAK95_01155"/>
<name>A0A1W6ZKJ8_9HYPH</name>
<gene>
    <name evidence="9" type="ORF">CAK95_01155</name>
</gene>
<evidence type="ECO:0000256" key="5">
    <source>
        <dbReference type="ARBA" id="ARBA00022989"/>
    </source>
</evidence>
<evidence type="ECO:0000256" key="7">
    <source>
        <dbReference type="RuleBase" id="RU369079"/>
    </source>
</evidence>
<dbReference type="Pfam" id="PF04290">
    <property type="entry name" value="DctQ"/>
    <property type="match status" value="1"/>
</dbReference>
<keyword evidence="7" id="KW-0997">Cell inner membrane</keyword>
<dbReference type="OrthoDB" id="8456618at2"/>
<evidence type="ECO:0000313" key="10">
    <source>
        <dbReference type="Proteomes" id="UP000194137"/>
    </source>
</evidence>
<keyword evidence="3" id="KW-1003">Cell membrane</keyword>
<evidence type="ECO:0000256" key="2">
    <source>
        <dbReference type="ARBA" id="ARBA00022448"/>
    </source>
</evidence>
<dbReference type="STRING" id="1235591.CAK95_01155"/>
<evidence type="ECO:0000256" key="6">
    <source>
        <dbReference type="ARBA" id="ARBA00023136"/>
    </source>
</evidence>
<keyword evidence="2 7" id="KW-0813">Transport</keyword>
<evidence type="ECO:0000256" key="3">
    <source>
        <dbReference type="ARBA" id="ARBA00022475"/>
    </source>
</evidence>
<dbReference type="GO" id="GO:0005886">
    <property type="term" value="C:plasma membrane"/>
    <property type="evidence" value="ECO:0007669"/>
    <property type="project" value="UniProtKB-SubCell"/>
</dbReference>
<feature type="transmembrane region" description="Helical" evidence="7">
    <location>
        <begin position="130"/>
        <end position="153"/>
    </location>
</feature>
<feature type="domain" description="Tripartite ATP-independent periplasmic transporters DctQ component" evidence="8">
    <location>
        <begin position="27"/>
        <end position="155"/>
    </location>
</feature>